<dbReference type="InterPro" id="IPR025532">
    <property type="entry name" value="G6P_1-epimerase"/>
</dbReference>
<evidence type="ECO:0000313" key="6">
    <source>
        <dbReference type="EMBL" id="TVO53341.1"/>
    </source>
</evidence>
<comment type="caution">
    <text evidence="6">The sequence shown here is derived from an EMBL/GenBank/DDBJ whole genome shotgun (WGS) entry which is preliminary data.</text>
</comment>
<dbReference type="EC" id="5.1.3.15" evidence="4"/>
<dbReference type="GO" id="GO:0005975">
    <property type="term" value="P:carbohydrate metabolic process"/>
    <property type="evidence" value="ECO:0007669"/>
    <property type="project" value="InterPro"/>
</dbReference>
<dbReference type="InterPro" id="IPR008183">
    <property type="entry name" value="Aldose_1/G6P_1-epimerase"/>
</dbReference>
<evidence type="ECO:0000313" key="7">
    <source>
        <dbReference type="Proteomes" id="UP000319502"/>
    </source>
</evidence>
<dbReference type="CDD" id="cd09020">
    <property type="entry name" value="D-hex-6-P-epi_like"/>
    <property type="match status" value="1"/>
</dbReference>
<evidence type="ECO:0000256" key="1">
    <source>
        <dbReference type="ARBA" id="ARBA00001096"/>
    </source>
</evidence>
<comment type="catalytic activity">
    <reaction evidence="1">
        <text>alpha-D-glucose 6-phosphate = beta-D-glucose 6-phosphate</text>
        <dbReference type="Rhea" id="RHEA:16249"/>
        <dbReference type="ChEBI" id="CHEBI:58225"/>
        <dbReference type="ChEBI" id="CHEBI:58247"/>
        <dbReference type="EC" id="5.1.3.15"/>
    </reaction>
</comment>
<dbReference type="AlphaFoldDB" id="A0A557QKB3"/>
<accession>A0A557QKB3</accession>
<dbReference type="PANTHER" id="PTHR11122">
    <property type="entry name" value="APOSPORY-ASSOCIATED PROTEIN C-RELATED"/>
    <property type="match status" value="1"/>
</dbReference>
<evidence type="ECO:0000256" key="5">
    <source>
        <dbReference type="PIRSR" id="PIRSR016020-1"/>
    </source>
</evidence>
<dbReference type="GO" id="GO:0047938">
    <property type="term" value="F:glucose-6-phosphate 1-epimerase activity"/>
    <property type="evidence" value="ECO:0007669"/>
    <property type="project" value="UniProtKB-UniRule"/>
</dbReference>
<name>A0A557QKB3_9RHOO</name>
<dbReference type="Pfam" id="PF01263">
    <property type="entry name" value="Aldose_epim"/>
    <property type="match status" value="1"/>
</dbReference>
<comment type="similarity">
    <text evidence="2 4">Belongs to the glucose-6-phosphate 1-epimerase family.</text>
</comment>
<protein>
    <recommendedName>
        <fullName evidence="4">Putative glucose-6-phosphate 1-epimerase</fullName>
        <ecNumber evidence="4">5.1.3.15</ecNumber>
    </recommendedName>
</protein>
<reference evidence="6 7" key="1">
    <citation type="submission" date="2019-07" db="EMBL/GenBank/DDBJ databases">
        <title>The pathways for chlorine oxyanion respiration interact through the shared metabolite chlorate.</title>
        <authorList>
            <person name="Barnum T.P."/>
            <person name="Cheng Y."/>
            <person name="Hill K.A."/>
            <person name="Lucas L.N."/>
            <person name="Carlson H.K."/>
            <person name="Coates J.D."/>
        </authorList>
    </citation>
    <scope>NUCLEOTIDE SEQUENCE [LARGE SCALE GENOMIC DNA]</scope>
    <source>
        <strain evidence="6 7">SFB-3</strain>
    </source>
</reference>
<keyword evidence="7" id="KW-1185">Reference proteome</keyword>
<dbReference type="EMBL" id="VMNK01000015">
    <property type="protein sequence ID" value="TVO53341.1"/>
    <property type="molecule type" value="Genomic_DNA"/>
</dbReference>
<dbReference type="GO" id="GO:0030246">
    <property type="term" value="F:carbohydrate binding"/>
    <property type="evidence" value="ECO:0007669"/>
    <property type="project" value="UniProtKB-UniRule"/>
</dbReference>
<dbReference type="SUPFAM" id="SSF74650">
    <property type="entry name" value="Galactose mutarotase-like"/>
    <property type="match status" value="1"/>
</dbReference>
<dbReference type="InterPro" id="IPR011013">
    <property type="entry name" value="Gal_mutarotase_sf_dom"/>
</dbReference>
<keyword evidence="3 4" id="KW-0413">Isomerase</keyword>
<dbReference type="GO" id="GO:0005737">
    <property type="term" value="C:cytoplasm"/>
    <property type="evidence" value="ECO:0007669"/>
    <property type="project" value="TreeGrafter"/>
</dbReference>
<dbReference type="RefSeq" id="WP_144310574.1">
    <property type="nucleotide sequence ID" value="NZ_VMNK01000015.1"/>
</dbReference>
<dbReference type="PIRSF" id="PIRSF016020">
    <property type="entry name" value="PHexose_mutarotase"/>
    <property type="match status" value="1"/>
</dbReference>
<evidence type="ECO:0000256" key="4">
    <source>
        <dbReference type="PIRNR" id="PIRNR016020"/>
    </source>
</evidence>
<proteinExistence type="inferred from homology"/>
<evidence type="ECO:0000256" key="2">
    <source>
        <dbReference type="ARBA" id="ARBA00005866"/>
    </source>
</evidence>
<feature type="active site" evidence="5">
    <location>
        <position position="155"/>
    </location>
</feature>
<feature type="active site" evidence="5">
    <location>
        <position position="257"/>
    </location>
</feature>
<organism evidence="6 7">
    <name type="scientific">Denitromonas halophila</name>
    <dbReference type="NCBI Taxonomy" id="1629404"/>
    <lineage>
        <taxon>Bacteria</taxon>
        <taxon>Pseudomonadati</taxon>
        <taxon>Pseudomonadota</taxon>
        <taxon>Betaproteobacteria</taxon>
        <taxon>Rhodocyclales</taxon>
        <taxon>Zoogloeaceae</taxon>
        <taxon>Denitromonas</taxon>
    </lineage>
</organism>
<dbReference type="OrthoDB" id="9790727at2"/>
<dbReference type="InterPro" id="IPR014718">
    <property type="entry name" value="GH-type_carb-bd"/>
</dbReference>
<dbReference type="Proteomes" id="UP000319502">
    <property type="component" value="Unassembled WGS sequence"/>
</dbReference>
<dbReference type="Gene3D" id="2.70.98.10">
    <property type="match status" value="1"/>
</dbReference>
<dbReference type="PANTHER" id="PTHR11122:SF13">
    <property type="entry name" value="GLUCOSE-6-PHOSPHATE 1-EPIMERASE"/>
    <property type="match status" value="1"/>
</dbReference>
<gene>
    <name evidence="6" type="ORF">FHP91_16315</name>
</gene>
<sequence>MKSTISTETLHGQPVIQVRTAEGAEATVSLFGGQVLHWQPAGGRPWLYLSDQAVFDARGAIRGGTPVCFPQFAAHGPLPRHGLVRTRLWRLIHQREVDGQVMLTLGIDSDDTSLSVWPYLFSLELTVNIGGNRLDMELEVTNTGADALEFTAALHTYLRVSEVELAELHGLKGLHYTDHCDGGARKTDPMPMLQIDDPIDRIYHDVRRPMVLDDGGRALQIDQENFTDVVVWNPWEAGAAALADMPDKDFRRMLCVEAAAVKTPIALNADAQWWGRQSLLVGAN</sequence>
<evidence type="ECO:0000256" key="3">
    <source>
        <dbReference type="ARBA" id="ARBA00023235"/>
    </source>
</evidence>